<dbReference type="Proteomes" id="UP000294881">
    <property type="component" value="Unassembled WGS sequence"/>
</dbReference>
<feature type="transmembrane region" description="Helical" evidence="6">
    <location>
        <begin position="90"/>
        <end position="117"/>
    </location>
</feature>
<evidence type="ECO:0000256" key="1">
    <source>
        <dbReference type="ARBA" id="ARBA00004141"/>
    </source>
</evidence>
<feature type="transmembrane region" description="Helical" evidence="6">
    <location>
        <begin position="35"/>
        <end position="54"/>
    </location>
</feature>
<dbReference type="GO" id="GO:0016020">
    <property type="term" value="C:membrane"/>
    <property type="evidence" value="ECO:0007669"/>
    <property type="project" value="UniProtKB-SubCell"/>
</dbReference>
<comment type="caution">
    <text evidence="8">The sequence shown here is derived from an EMBL/GenBank/DDBJ whole genome shotgun (WGS) entry which is preliminary data.</text>
</comment>
<dbReference type="OrthoDB" id="7173378at2"/>
<feature type="transmembrane region" description="Helical" evidence="6">
    <location>
        <begin position="63"/>
        <end position="84"/>
    </location>
</feature>
<evidence type="ECO:0000256" key="5">
    <source>
        <dbReference type="ARBA" id="ARBA00023136"/>
    </source>
</evidence>
<feature type="chain" id="PRO_5021033887" evidence="7">
    <location>
        <begin position="25"/>
        <end position="127"/>
    </location>
</feature>
<accession>A0A4R2GSK7</accession>
<evidence type="ECO:0000256" key="4">
    <source>
        <dbReference type="ARBA" id="ARBA00022989"/>
    </source>
</evidence>
<proteinExistence type="inferred from homology"/>
<sequence length="127" mass="12897">MPERFLLFLGALCGLAGVMASAAAAHVSGDDNLKTAAQFLLFHAPLLAAAPAIVRSGAVHRHIALLALMLVFIGVALFSGQLAMRALKDASLFAMAAPTGGTVLMLGWALLGVAALVPIRKPAAPSA</sequence>
<dbReference type="PANTHER" id="PTHR43461:SF1">
    <property type="entry name" value="TRANSMEMBRANE PROTEIN 256"/>
    <property type="match status" value="1"/>
</dbReference>
<comment type="similarity">
    <text evidence="2">Belongs to the UPF0382 family.</text>
</comment>
<comment type="subcellular location">
    <subcellularLocation>
        <location evidence="1">Membrane</location>
        <topology evidence="1">Multi-pass membrane protein</topology>
    </subcellularLocation>
</comment>
<organism evidence="8 9">
    <name type="scientific">Camelimonas lactis</name>
    <dbReference type="NCBI Taxonomy" id="659006"/>
    <lineage>
        <taxon>Bacteria</taxon>
        <taxon>Pseudomonadati</taxon>
        <taxon>Pseudomonadota</taxon>
        <taxon>Alphaproteobacteria</taxon>
        <taxon>Hyphomicrobiales</taxon>
        <taxon>Chelatococcaceae</taxon>
        <taxon>Camelimonas</taxon>
    </lineage>
</organism>
<reference evidence="8 9" key="1">
    <citation type="submission" date="2019-03" db="EMBL/GenBank/DDBJ databases">
        <title>Genomic Encyclopedia of Type Strains, Phase IV (KMG-IV): sequencing the most valuable type-strain genomes for metagenomic binning, comparative biology and taxonomic classification.</title>
        <authorList>
            <person name="Goeker M."/>
        </authorList>
    </citation>
    <scope>NUCLEOTIDE SEQUENCE [LARGE SCALE GENOMIC DNA]</scope>
    <source>
        <strain evidence="8 9">DSM 22958</strain>
    </source>
</reference>
<keyword evidence="4 6" id="KW-1133">Transmembrane helix</keyword>
<evidence type="ECO:0000256" key="3">
    <source>
        <dbReference type="ARBA" id="ARBA00022692"/>
    </source>
</evidence>
<keyword evidence="3 6" id="KW-0812">Transmembrane</keyword>
<keyword evidence="9" id="KW-1185">Reference proteome</keyword>
<feature type="signal peptide" evidence="7">
    <location>
        <begin position="1"/>
        <end position="24"/>
    </location>
</feature>
<dbReference type="AlphaFoldDB" id="A0A4R2GSK7"/>
<dbReference type="EMBL" id="SLWL01000012">
    <property type="protein sequence ID" value="TCO11420.1"/>
    <property type="molecule type" value="Genomic_DNA"/>
</dbReference>
<keyword evidence="5 6" id="KW-0472">Membrane</keyword>
<evidence type="ECO:0000256" key="7">
    <source>
        <dbReference type="SAM" id="SignalP"/>
    </source>
</evidence>
<gene>
    <name evidence="8" type="ORF">EV666_1125</name>
</gene>
<dbReference type="RefSeq" id="WP_132008752.1">
    <property type="nucleotide sequence ID" value="NZ_JBHUNN010000002.1"/>
</dbReference>
<dbReference type="InterPro" id="IPR006696">
    <property type="entry name" value="DUF423"/>
</dbReference>
<evidence type="ECO:0000256" key="6">
    <source>
        <dbReference type="SAM" id="Phobius"/>
    </source>
</evidence>
<evidence type="ECO:0000313" key="9">
    <source>
        <dbReference type="Proteomes" id="UP000294881"/>
    </source>
</evidence>
<name>A0A4R2GSK7_9HYPH</name>
<protein>
    <submittedName>
        <fullName evidence="8">Uncharacterized membrane protein YgdD (TMEM256/DUF423 family)</fullName>
    </submittedName>
</protein>
<dbReference type="Pfam" id="PF04241">
    <property type="entry name" value="DUF423"/>
    <property type="match status" value="1"/>
</dbReference>
<evidence type="ECO:0000313" key="8">
    <source>
        <dbReference type="EMBL" id="TCO11420.1"/>
    </source>
</evidence>
<dbReference type="PANTHER" id="PTHR43461">
    <property type="entry name" value="TRANSMEMBRANE PROTEIN 256"/>
    <property type="match status" value="1"/>
</dbReference>
<evidence type="ECO:0000256" key="2">
    <source>
        <dbReference type="ARBA" id="ARBA00009694"/>
    </source>
</evidence>
<keyword evidence="7" id="KW-0732">Signal</keyword>